<dbReference type="Proteomes" id="UP000182312">
    <property type="component" value="Unassembled WGS sequence"/>
</dbReference>
<dbReference type="EMBL" id="FOJO01000041">
    <property type="protein sequence ID" value="SFA61865.1"/>
    <property type="molecule type" value="Genomic_DNA"/>
</dbReference>
<protein>
    <recommendedName>
        <fullName evidence="4">Lipoprotein</fullName>
    </recommendedName>
</protein>
<reference evidence="2 3" key="1">
    <citation type="submission" date="2016-10" db="EMBL/GenBank/DDBJ databases">
        <authorList>
            <person name="de Groot N.N."/>
        </authorList>
    </citation>
    <scope>NUCLEOTIDE SEQUENCE [LARGE SCALE GENOMIC DNA]</scope>
    <source>
        <strain evidence="2 3">CGMCC 1.6117</strain>
    </source>
</reference>
<evidence type="ECO:0000313" key="2">
    <source>
        <dbReference type="EMBL" id="SFA61865.1"/>
    </source>
</evidence>
<dbReference type="AlphaFoldDB" id="A0A1I0UCX2"/>
<accession>A0A1I0UCX2</accession>
<keyword evidence="1" id="KW-0732">Signal</keyword>
<feature type="signal peptide" evidence="1">
    <location>
        <begin position="1"/>
        <end position="19"/>
    </location>
</feature>
<evidence type="ECO:0000256" key="1">
    <source>
        <dbReference type="SAM" id="SignalP"/>
    </source>
</evidence>
<feature type="chain" id="PRO_5010296763" description="Lipoprotein" evidence="1">
    <location>
        <begin position="20"/>
        <end position="75"/>
    </location>
</feature>
<proteinExistence type="predicted"/>
<organism evidence="2 3">
    <name type="scientific">Paracoccus halophilus</name>
    <dbReference type="NCBI Taxonomy" id="376733"/>
    <lineage>
        <taxon>Bacteria</taxon>
        <taxon>Pseudomonadati</taxon>
        <taxon>Pseudomonadota</taxon>
        <taxon>Alphaproteobacteria</taxon>
        <taxon>Rhodobacterales</taxon>
        <taxon>Paracoccaceae</taxon>
        <taxon>Paracoccus</taxon>
    </lineage>
</organism>
<name>A0A1I0UCX2_9RHOB</name>
<dbReference type="PROSITE" id="PS51257">
    <property type="entry name" value="PROKAR_LIPOPROTEIN"/>
    <property type="match status" value="1"/>
</dbReference>
<gene>
    <name evidence="2" type="ORF">SAMN04487972_14114</name>
</gene>
<evidence type="ECO:0000313" key="3">
    <source>
        <dbReference type="Proteomes" id="UP000182312"/>
    </source>
</evidence>
<sequence>MRKHVLLTLMASLAVSACAGTQSQPIKSKCFTARGDLTCNLRPLPELWAESRQDAVRKVGVYEGAVEDGPYNVVQ</sequence>
<evidence type="ECO:0008006" key="4">
    <source>
        <dbReference type="Google" id="ProtNLM"/>
    </source>
</evidence>